<dbReference type="PROSITE" id="PS50011">
    <property type="entry name" value="PROTEIN_KINASE_DOM"/>
    <property type="match status" value="1"/>
</dbReference>
<dbReference type="InterPro" id="IPR021820">
    <property type="entry name" value="S-locus_recpt_kinase_C"/>
</dbReference>
<dbReference type="InterPro" id="IPR001480">
    <property type="entry name" value="Bulb-type_lectin_dom"/>
</dbReference>
<keyword evidence="3" id="KW-0732">Signal</keyword>
<dbReference type="Gene3D" id="3.30.200.20">
    <property type="entry name" value="Phosphorylase Kinase, domain 1"/>
    <property type="match status" value="1"/>
</dbReference>
<keyword evidence="4 9" id="KW-1133">Transmembrane helix</keyword>
<organism evidence="13">
    <name type="scientific">Eucalyptus grandis</name>
    <name type="common">Flooded gum</name>
    <dbReference type="NCBI Taxonomy" id="71139"/>
    <lineage>
        <taxon>Eukaryota</taxon>
        <taxon>Viridiplantae</taxon>
        <taxon>Streptophyta</taxon>
        <taxon>Embryophyta</taxon>
        <taxon>Tracheophyta</taxon>
        <taxon>Spermatophyta</taxon>
        <taxon>Magnoliopsida</taxon>
        <taxon>eudicotyledons</taxon>
        <taxon>Gunneridae</taxon>
        <taxon>Pentapetalae</taxon>
        <taxon>rosids</taxon>
        <taxon>malvids</taxon>
        <taxon>Myrtales</taxon>
        <taxon>Myrtaceae</taxon>
        <taxon>Myrtoideae</taxon>
        <taxon>Eucalypteae</taxon>
        <taxon>Eucalyptus</taxon>
    </lineage>
</organism>
<evidence type="ECO:0000256" key="9">
    <source>
        <dbReference type="SAM" id="Phobius"/>
    </source>
</evidence>
<dbReference type="GO" id="GO:0005524">
    <property type="term" value="F:ATP binding"/>
    <property type="evidence" value="ECO:0007669"/>
    <property type="project" value="InterPro"/>
</dbReference>
<evidence type="ECO:0000256" key="4">
    <source>
        <dbReference type="ARBA" id="ARBA00022989"/>
    </source>
</evidence>
<evidence type="ECO:0000259" key="10">
    <source>
        <dbReference type="PROSITE" id="PS50011"/>
    </source>
</evidence>
<evidence type="ECO:0000259" key="11">
    <source>
        <dbReference type="PROSITE" id="PS50927"/>
    </source>
</evidence>
<keyword evidence="6" id="KW-1015">Disulfide bond</keyword>
<dbReference type="SUPFAM" id="SSF51110">
    <property type="entry name" value="alpha-D-mannose-specific plant lectins"/>
    <property type="match status" value="1"/>
</dbReference>
<dbReference type="Gene3D" id="2.90.10.10">
    <property type="entry name" value="Bulb-type lectin domain"/>
    <property type="match status" value="1"/>
</dbReference>
<evidence type="ECO:0000256" key="6">
    <source>
        <dbReference type="ARBA" id="ARBA00023157"/>
    </source>
</evidence>
<evidence type="ECO:0000259" key="12">
    <source>
        <dbReference type="PROSITE" id="PS50948"/>
    </source>
</evidence>
<dbReference type="CDD" id="cd00028">
    <property type="entry name" value="B_lectin"/>
    <property type="match status" value="1"/>
</dbReference>
<name>A0A059BMA5_EUCGR</name>
<dbReference type="InterPro" id="IPR003609">
    <property type="entry name" value="Pan_app"/>
</dbReference>
<evidence type="ECO:0000256" key="3">
    <source>
        <dbReference type="ARBA" id="ARBA00022729"/>
    </source>
</evidence>
<dbReference type="Pfam" id="PF11883">
    <property type="entry name" value="DUF3403"/>
    <property type="match status" value="1"/>
</dbReference>
<evidence type="ECO:0000256" key="5">
    <source>
        <dbReference type="ARBA" id="ARBA00023136"/>
    </source>
</evidence>
<keyword evidence="5 9" id="KW-0472">Membrane</keyword>
<evidence type="ECO:0000313" key="13">
    <source>
        <dbReference type="EMBL" id="KCW67238.1"/>
    </source>
</evidence>
<evidence type="ECO:0000256" key="1">
    <source>
        <dbReference type="ARBA" id="ARBA00004167"/>
    </source>
</evidence>
<keyword evidence="7" id="KW-0325">Glycoprotein</keyword>
<evidence type="ECO:0008006" key="14">
    <source>
        <dbReference type="Google" id="ProtNLM"/>
    </source>
</evidence>
<reference evidence="13" key="1">
    <citation type="submission" date="2013-07" db="EMBL/GenBank/DDBJ databases">
        <title>The genome of Eucalyptus grandis.</title>
        <authorList>
            <person name="Schmutz J."/>
            <person name="Hayes R."/>
            <person name="Myburg A."/>
            <person name="Tuskan G."/>
            <person name="Grattapaglia D."/>
            <person name="Rokhsar D.S."/>
        </authorList>
    </citation>
    <scope>NUCLEOTIDE SEQUENCE</scope>
    <source>
        <tissue evidence="13">Leaf extractions</tissue>
    </source>
</reference>
<feature type="domain" description="Apple" evidence="12">
    <location>
        <begin position="232"/>
        <end position="313"/>
    </location>
</feature>
<keyword evidence="2 9" id="KW-0812">Transmembrane</keyword>
<dbReference type="Pfam" id="PF07714">
    <property type="entry name" value="PK_Tyr_Ser-Thr"/>
    <property type="match status" value="2"/>
</dbReference>
<dbReference type="SMART" id="SM00473">
    <property type="entry name" value="PAN_AP"/>
    <property type="match status" value="1"/>
</dbReference>
<feature type="transmembrane region" description="Helical" evidence="9">
    <location>
        <begin position="333"/>
        <end position="355"/>
    </location>
</feature>
<protein>
    <recommendedName>
        <fullName evidence="14">Non-specific serine/threonine protein kinase</fullName>
    </recommendedName>
</protein>
<dbReference type="SMART" id="SM00220">
    <property type="entry name" value="S_TKc"/>
    <property type="match status" value="1"/>
</dbReference>
<dbReference type="PROSITE" id="PS50948">
    <property type="entry name" value="PAN"/>
    <property type="match status" value="1"/>
</dbReference>
<evidence type="ECO:0000256" key="7">
    <source>
        <dbReference type="ARBA" id="ARBA00023180"/>
    </source>
</evidence>
<dbReference type="AlphaFoldDB" id="A0A059BMA5"/>
<dbReference type="InterPro" id="IPR001245">
    <property type="entry name" value="Ser-Thr/Tyr_kinase_cat_dom"/>
</dbReference>
<dbReference type="GO" id="GO:0048544">
    <property type="term" value="P:recognition of pollen"/>
    <property type="evidence" value="ECO:0007669"/>
    <property type="project" value="InterPro"/>
</dbReference>
<sequence>MVFLSVLGLSNAGDTLSSGQSISDGETLVSSSQNYELGFFSPGNSRSRYLGIWYKITHETVVWVANGNNLLADSNGTLAIPNGGALVLLNQPNSVVWSSTSLGTLILENSSSSFDEYSRQSFDYPSDMQSAGMNIGMNLATGLERYLTSWRSVDDPSPEDYMYRPNIQGLPQWELHCVGYYVTIPNDLCDNYVKCGANGFCRINQAPICECLHEYTPKSLEEWDVLNWSSGCVRLPSLNCSNGEGFLKHFSLDKNMSLGDCKAECLKNCSCVAYANSYVTGGSSGCLMWFGDLTDIREFQEVHYEQDIFVRLPASELGTSIFKLADPNKKKRLIIIGIPAILGFFLLAMAIWVIYKRRRLKARGWGSGKDDFDLPLYDFAMIAAATDNLSRRNMIGEGSFGPVYKGNLLVDQELAVKRLSKNSGQGLEEFMNEVVLSAKLQHRNLIGLIQNFKLFRDLKASNILLDANLNPKISDFGLARISGGDVKEAKTSSDANLVSSGYMSAEYTFDGKFSMKSDVFGFGVLILEIVSGIKNRGFCHPSWARRALETLDESMCDSAIEPQVERCIHVELSCVQKFPTNRPAMSTVASMLGSEGKVLPQPKQPGFFMERSPENSSSASTREDYYADNAVSITMPAAR</sequence>
<dbReference type="InterPro" id="IPR000858">
    <property type="entry name" value="S_locus_glycoprot_dom"/>
</dbReference>
<dbReference type="InterPro" id="IPR011009">
    <property type="entry name" value="Kinase-like_dom_sf"/>
</dbReference>
<comment type="subcellular location">
    <subcellularLocation>
        <location evidence="1">Membrane</location>
        <topology evidence="1">Single-pass membrane protein</topology>
    </subcellularLocation>
</comment>
<proteinExistence type="predicted"/>
<dbReference type="SMART" id="SM00108">
    <property type="entry name" value="B_lectin"/>
    <property type="match status" value="1"/>
</dbReference>
<dbReference type="GO" id="GO:0004674">
    <property type="term" value="F:protein serine/threonine kinase activity"/>
    <property type="evidence" value="ECO:0007669"/>
    <property type="project" value="InterPro"/>
</dbReference>
<dbReference type="PANTHER" id="PTHR32444:SF118">
    <property type="entry name" value="OS09G0551150 PROTEIN"/>
    <property type="match status" value="1"/>
</dbReference>
<dbReference type="InterPro" id="IPR036426">
    <property type="entry name" value="Bulb-type_lectin_dom_sf"/>
</dbReference>
<dbReference type="Gramene" id="KCW67238">
    <property type="protein sequence ID" value="KCW67238"/>
    <property type="gene ID" value="EUGRSUZ_F01027"/>
</dbReference>
<evidence type="ECO:0000256" key="2">
    <source>
        <dbReference type="ARBA" id="ARBA00022692"/>
    </source>
</evidence>
<dbReference type="PROSITE" id="PS50927">
    <property type="entry name" value="BULB_LECTIN"/>
    <property type="match status" value="1"/>
</dbReference>
<dbReference type="SUPFAM" id="SSF56112">
    <property type="entry name" value="Protein kinase-like (PK-like)"/>
    <property type="match status" value="1"/>
</dbReference>
<dbReference type="Pfam" id="PF08276">
    <property type="entry name" value="PAN_2"/>
    <property type="match status" value="1"/>
</dbReference>
<dbReference type="EMBL" id="KK198758">
    <property type="protein sequence ID" value="KCW67238.1"/>
    <property type="molecule type" value="Genomic_DNA"/>
</dbReference>
<dbReference type="Pfam" id="PF01453">
    <property type="entry name" value="B_lectin"/>
    <property type="match status" value="1"/>
</dbReference>
<dbReference type="PANTHER" id="PTHR32444">
    <property type="entry name" value="BULB-TYPE LECTIN DOMAIN-CONTAINING PROTEIN"/>
    <property type="match status" value="1"/>
</dbReference>
<feature type="domain" description="Protein kinase" evidence="10">
    <location>
        <begin position="311"/>
        <end position="607"/>
    </location>
</feature>
<dbReference type="InParanoid" id="A0A059BMA5"/>
<feature type="domain" description="Bulb-type lectin" evidence="11">
    <location>
        <begin position="13"/>
        <end position="136"/>
    </location>
</feature>
<dbReference type="InterPro" id="IPR000719">
    <property type="entry name" value="Prot_kinase_dom"/>
</dbReference>
<dbReference type="GO" id="GO:0016020">
    <property type="term" value="C:membrane"/>
    <property type="evidence" value="ECO:0007669"/>
    <property type="project" value="UniProtKB-SubCell"/>
</dbReference>
<evidence type="ECO:0000256" key="8">
    <source>
        <dbReference type="SAM" id="MobiDB-lite"/>
    </source>
</evidence>
<feature type="region of interest" description="Disordered" evidence="8">
    <location>
        <begin position="603"/>
        <end position="623"/>
    </location>
</feature>
<dbReference type="CDD" id="cd01098">
    <property type="entry name" value="PAN_AP_plant"/>
    <property type="match status" value="1"/>
</dbReference>
<gene>
    <name evidence="13" type="ORF">EUGRSUZ_F01027</name>
</gene>
<dbReference type="Pfam" id="PF00954">
    <property type="entry name" value="S_locus_glycop"/>
    <property type="match status" value="1"/>
</dbReference>
<accession>A0A059BMA5</accession>
<dbReference type="Gene3D" id="1.10.510.10">
    <property type="entry name" value="Transferase(Phosphotransferase) domain 1"/>
    <property type="match status" value="1"/>
</dbReference>